<proteinExistence type="predicted"/>
<accession>A0ACC0GB56</accession>
<keyword evidence="2" id="KW-1185">Reference proteome</keyword>
<gene>
    <name evidence="1" type="ORF">LOK49_LG10G02307</name>
</gene>
<sequence length="146" mass="16429">MVAEYGNELVKLCGKLMKVFSVNLGLEEDYLGKAFGGEEVAACMRVNFYPKCPQPGLTLGLSSHLDPGGMTLLHSDDHVAGLQVRRDDEEYEEKLKKESLAFFFLATYGDGEPTDNLARFYKWFTELAKGVDEHLAEQEHYETLLT</sequence>
<reference evidence="1 2" key="1">
    <citation type="journal article" date="2022" name="Plant J.">
        <title>Chromosome-level genome of Camellia lanceoleosa provides a valuable resource for understanding genome evolution and self-incompatibility.</title>
        <authorList>
            <person name="Gong W."/>
            <person name="Xiao S."/>
            <person name="Wang L."/>
            <person name="Liao Z."/>
            <person name="Chang Y."/>
            <person name="Mo W."/>
            <person name="Hu G."/>
            <person name="Li W."/>
            <person name="Zhao G."/>
            <person name="Zhu H."/>
            <person name="Hu X."/>
            <person name="Ji K."/>
            <person name="Xiang X."/>
            <person name="Song Q."/>
            <person name="Yuan D."/>
            <person name="Jin S."/>
            <person name="Zhang L."/>
        </authorList>
    </citation>
    <scope>NUCLEOTIDE SEQUENCE [LARGE SCALE GENOMIC DNA]</scope>
    <source>
        <strain evidence="1">SQ_2022a</strain>
    </source>
</reference>
<dbReference type="Proteomes" id="UP001060215">
    <property type="component" value="Chromosome 10"/>
</dbReference>
<evidence type="ECO:0000313" key="1">
    <source>
        <dbReference type="EMBL" id="KAI7998270.1"/>
    </source>
</evidence>
<keyword evidence="1" id="KW-0560">Oxidoreductase</keyword>
<evidence type="ECO:0000313" key="2">
    <source>
        <dbReference type="Proteomes" id="UP001060215"/>
    </source>
</evidence>
<comment type="caution">
    <text evidence="1">The sequence shown here is derived from an EMBL/GenBank/DDBJ whole genome shotgun (WGS) entry which is preliminary data.</text>
</comment>
<organism evidence="1 2">
    <name type="scientific">Camellia lanceoleosa</name>
    <dbReference type="NCBI Taxonomy" id="1840588"/>
    <lineage>
        <taxon>Eukaryota</taxon>
        <taxon>Viridiplantae</taxon>
        <taxon>Streptophyta</taxon>
        <taxon>Embryophyta</taxon>
        <taxon>Tracheophyta</taxon>
        <taxon>Spermatophyta</taxon>
        <taxon>Magnoliopsida</taxon>
        <taxon>eudicotyledons</taxon>
        <taxon>Gunneridae</taxon>
        <taxon>Pentapetalae</taxon>
        <taxon>asterids</taxon>
        <taxon>Ericales</taxon>
        <taxon>Theaceae</taxon>
        <taxon>Camellia</taxon>
    </lineage>
</organism>
<name>A0ACC0GB56_9ERIC</name>
<protein>
    <submittedName>
        <fullName evidence="1">2-oxoglutarate-dependent dioxygenase</fullName>
    </submittedName>
</protein>
<keyword evidence="1" id="KW-0223">Dioxygenase</keyword>
<dbReference type="EMBL" id="CM045767">
    <property type="protein sequence ID" value="KAI7998270.1"/>
    <property type="molecule type" value="Genomic_DNA"/>
</dbReference>